<proteinExistence type="predicted"/>
<comment type="caution">
    <text evidence="3">The sequence shown here is derived from an EMBL/GenBank/DDBJ whole genome shotgun (WGS) entry which is preliminary data.</text>
</comment>
<keyword evidence="1" id="KW-0175">Coiled coil</keyword>
<evidence type="ECO:0000313" key="4">
    <source>
        <dbReference type="Proteomes" id="UP001281761"/>
    </source>
</evidence>
<evidence type="ECO:0000256" key="1">
    <source>
        <dbReference type="SAM" id="Coils"/>
    </source>
</evidence>
<feature type="compositionally biased region" description="Polar residues" evidence="2">
    <location>
        <begin position="43"/>
        <end position="95"/>
    </location>
</feature>
<feature type="region of interest" description="Disordered" evidence="2">
    <location>
        <begin position="303"/>
        <end position="348"/>
    </location>
</feature>
<organism evidence="3 4">
    <name type="scientific">Blattamonas nauphoetae</name>
    <dbReference type="NCBI Taxonomy" id="2049346"/>
    <lineage>
        <taxon>Eukaryota</taxon>
        <taxon>Metamonada</taxon>
        <taxon>Preaxostyla</taxon>
        <taxon>Oxymonadida</taxon>
        <taxon>Blattamonas</taxon>
    </lineage>
</organism>
<gene>
    <name evidence="3" type="ORF">BLNAU_13199</name>
</gene>
<evidence type="ECO:0000256" key="2">
    <source>
        <dbReference type="SAM" id="MobiDB-lite"/>
    </source>
</evidence>
<sequence length="348" mass="40112">MPAGQRSRLQQKKYAEELRQQIADKKSRQLQNIVNSRQEDVKLSQQTTLMNSFGGSHASLSKSASPQVPNLSPNSTDSQTDQTAYIPTYTNQKSTKPPKAVISSHPQVESDEQHQIIPISLKETATQSTYALELKAQMAEQRKRRMLAKQKEKEERLREDDITRQYFETQYQKSHQNPSSMQTTISSLTTTIYPAATTNHPIIPSLTTAISPPDLFSFIKIWKHRRRHHHDTKKEEKTQEQDDVEEIERLRQVQFLLDERRKSKLNEMNMQIQQLHSTIPSSTFDTLQKQILAQQSQTIAEEYGTSQYQPSSLLSRSYGPRTSKPTVLSPVDHSRRHHYKQPVSSNFD</sequence>
<dbReference type="EMBL" id="JARBJD010000112">
    <property type="protein sequence ID" value="KAK2951831.1"/>
    <property type="molecule type" value="Genomic_DNA"/>
</dbReference>
<feature type="region of interest" description="Disordered" evidence="2">
    <location>
        <begin position="24"/>
        <end position="113"/>
    </location>
</feature>
<accession>A0ABQ9XHA1</accession>
<name>A0ABQ9XHA1_9EUKA</name>
<protein>
    <submittedName>
        <fullName evidence="3">Uncharacterized protein</fullName>
    </submittedName>
</protein>
<reference evidence="3 4" key="1">
    <citation type="journal article" date="2022" name="bioRxiv">
        <title>Genomics of Preaxostyla Flagellates Illuminates Evolutionary Transitions and the Path Towards Mitochondrial Loss.</title>
        <authorList>
            <person name="Novak L.V.F."/>
            <person name="Treitli S.C."/>
            <person name="Pyrih J."/>
            <person name="Halakuc P."/>
            <person name="Pipaliya S.V."/>
            <person name="Vacek V."/>
            <person name="Brzon O."/>
            <person name="Soukal P."/>
            <person name="Eme L."/>
            <person name="Dacks J.B."/>
            <person name="Karnkowska A."/>
            <person name="Elias M."/>
            <person name="Hampl V."/>
        </authorList>
    </citation>
    <scope>NUCLEOTIDE SEQUENCE [LARGE SCALE GENOMIC DNA]</scope>
    <source>
        <strain evidence="3">NAU3</strain>
        <tissue evidence="3">Gut</tissue>
    </source>
</reference>
<feature type="coiled-coil region" evidence="1">
    <location>
        <begin position="131"/>
        <end position="160"/>
    </location>
</feature>
<evidence type="ECO:0000313" key="3">
    <source>
        <dbReference type="EMBL" id="KAK2951831.1"/>
    </source>
</evidence>
<keyword evidence="4" id="KW-1185">Reference proteome</keyword>
<feature type="compositionally biased region" description="Polar residues" evidence="2">
    <location>
        <begin position="303"/>
        <end position="315"/>
    </location>
</feature>
<dbReference type="Proteomes" id="UP001281761">
    <property type="component" value="Unassembled WGS sequence"/>
</dbReference>